<dbReference type="SUPFAM" id="SSF47323">
    <property type="entry name" value="Anticodon-binding domain of a subclass of class I aminoacyl-tRNA synthetases"/>
    <property type="match status" value="1"/>
</dbReference>
<dbReference type="GO" id="GO:0005829">
    <property type="term" value="C:cytosol"/>
    <property type="evidence" value="ECO:0007669"/>
    <property type="project" value="TreeGrafter"/>
</dbReference>
<dbReference type="GO" id="GO:0002161">
    <property type="term" value="F:aminoacyl-tRNA deacylase activity"/>
    <property type="evidence" value="ECO:0007669"/>
    <property type="project" value="InterPro"/>
</dbReference>
<evidence type="ECO:0000256" key="6">
    <source>
        <dbReference type="ARBA" id="ARBA00022917"/>
    </source>
</evidence>
<keyword evidence="5 9" id="KW-0067">ATP-binding</keyword>
<dbReference type="Gene3D" id="3.90.740.10">
    <property type="entry name" value="Valyl/Leucyl/Isoleucyl-tRNA synthetase, editing domain"/>
    <property type="match status" value="1"/>
</dbReference>
<dbReference type="InterPro" id="IPR009080">
    <property type="entry name" value="tRNAsynth_Ia_anticodon-bd"/>
</dbReference>
<protein>
    <recommendedName>
        <fullName evidence="9">Leucine--tRNA ligase</fullName>
        <ecNumber evidence="9">6.1.1.4</ecNumber>
    </recommendedName>
    <alternativeName>
        <fullName evidence="9">Leucyl-tRNA synthetase</fullName>
        <shortName evidence="9">LeuRS</shortName>
    </alternativeName>
</protein>
<dbReference type="InterPro" id="IPR013155">
    <property type="entry name" value="M/V/L/I-tRNA-synth_anticd-bd"/>
</dbReference>
<feature type="domain" description="Aminoacyl-tRNA synthetase class Ia" evidence="11">
    <location>
        <begin position="612"/>
        <end position="707"/>
    </location>
</feature>
<evidence type="ECO:0000256" key="5">
    <source>
        <dbReference type="ARBA" id="ARBA00022840"/>
    </source>
</evidence>
<dbReference type="SUPFAM" id="SSF50677">
    <property type="entry name" value="ValRS/IleRS/LeuRS editing domain"/>
    <property type="match status" value="1"/>
</dbReference>
<feature type="domain" description="Leucyl-tRNA synthetase editing" evidence="13">
    <location>
        <begin position="233"/>
        <end position="433"/>
    </location>
</feature>
<name>A0A0G0REA7_9BACT</name>
<dbReference type="GO" id="GO:0006429">
    <property type="term" value="P:leucyl-tRNA aminoacylation"/>
    <property type="evidence" value="ECO:0007669"/>
    <property type="project" value="UniProtKB-UniRule"/>
</dbReference>
<dbReference type="Gene3D" id="3.40.50.620">
    <property type="entry name" value="HUPs"/>
    <property type="match status" value="2"/>
</dbReference>
<dbReference type="Pfam" id="PF08264">
    <property type="entry name" value="Anticodon_1"/>
    <property type="match status" value="1"/>
</dbReference>
<dbReference type="Pfam" id="PF13603">
    <property type="entry name" value="tRNA-synt_1_2"/>
    <property type="match status" value="1"/>
</dbReference>
<evidence type="ECO:0000256" key="7">
    <source>
        <dbReference type="ARBA" id="ARBA00023146"/>
    </source>
</evidence>
<feature type="binding site" evidence="9">
    <location>
        <position position="682"/>
    </location>
    <ligand>
        <name>ATP</name>
        <dbReference type="ChEBI" id="CHEBI:30616"/>
    </ligand>
</feature>
<dbReference type="PATRIC" id="fig|1618405.3.peg.434"/>
<dbReference type="InterPro" id="IPR002300">
    <property type="entry name" value="aa-tRNA-synth_Ia"/>
</dbReference>
<dbReference type="InterPro" id="IPR002302">
    <property type="entry name" value="Leu-tRNA-ligase"/>
</dbReference>
<dbReference type="InterPro" id="IPR025709">
    <property type="entry name" value="Leu_tRNA-synth_edit"/>
</dbReference>
<dbReference type="PRINTS" id="PR00985">
    <property type="entry name" value="TRNASYNTHLEU"/>
</dbReference>
<dbReference type="HAMAP" id="MF_00049_B">
    <property type="entry name" value="Leu_tRNA_synth_B"/>
    <property type="match status" value="1"/>
</dbReference>
<dbReference type="Gene3D" id="1.10.730.10">
    <property type="entry name" value="Isoleucyl-tRNA Synthetase, Domain 1"/>
    <property type="match status" value="1"/>
</dbReference>
<accession>A0A0G0REA7</accession>
<feature type="short sequence motif" description="'KMSKS' region" evidence="9">
    <location>
        <begin position="679"/>
        <end position="683"/>
    </location>
</feature>
<dbReference type="InterPro" id="IPR014729">
    <property type="entry name" value="Rossmann-like_a/b/a_fold"/>
</dbReference>
<dbReference type="InterPro" id="IPR001412">
    <property type="entry name" value="aa-tRNA-synth_I_CS"/>
</dbReference>
<keyword evidence="3 9" id="KW-0436">Ligase</keyword>
<feature type="domain" description="Methionyl/Valyl/Leucyl/Isoleucyl-tRNA synthetase anticodon-binding" evidence="12">
    <location>
        <begin position="755"/>
        <end position="892"/>
    </location>
</feature>
<proteinExistence type="inferred from homology"/>
<dbReference type="InterPro" id="IPR009008">
    <property type="entry name" value="Val/Leu/Ile-tRNA-synth_edit"/>
</dbReference>
<evidence type="ECO:0000313" key="14">
    <source>
        <dbReference type="EMBL" id="KKR50748.1"/>
    </source>
</evidence>
<dbReference type="Gene3D" id="3.10.20.590">
    <property type="match status" value="1"/>
</dbReference>
<keyword evidence="7 9" id="KW-0030">Aminoacyl-tRNA synthetase</keyword>
<organism evidence="14 15">
    <name type="scientific">Candidatus Curtissbacteria bacterium GW2011_GWA1_40_16</name>
    <dbReference type="NCBI Taxonomy" id="1618405"/>
    <lineage>
        <taxon>Bacteria</taxon>
        <taxon>Candidatus Curtissiibacteriota</taxon>
    </lineage>
</organism>
<gene>
    <name evidence="9" type="primary">leuS</name>
    <name evidence="14" type="ORF">UT84_C0007G0019</name>
</gene>
<dbReference type="PANTHER" id="PTHR43740">
    <property type="entry name" value="LEUCYL-TRNA SYNTHETASE"/>
    <property type="match status" value="1"/>
</dbReference>
<dbReference type="FunFam" id="1.10.730.10:FF:000002">
    <property type="entry name" value="Leucine--tRNA ligase"/>
    <property type="match status" value="1"/>
</dbReference>
<keyword evidence="2 9" id="KW-0963">Cytoplasm</keyword>
<dbReference type="Proteomes" id="UP000034531">
    <property type="component" value="Unassembled WGS sequence"/>
</dbReference>
<dbReference type="EMBL" id="LBYI01000007">
    <property type="protein sequence ID" value="KKR50748.1"/>
    <property type="molecule type" value="Genomic_DNA"/>
</dbReference>
<dbReference type="GO" id="GO:0004823">
    <property type="term" value="F:leucine-tRNA ligase activity"/>
    <property type="evidence" value="ECO:0007669"/>
    <property type="project" value="UniProtKB-UniRule"/>
</dbReference>
<sequence length="932" mass="106843">MNKAEYNPLEIEQKWQKVWSEVGIYEPDTEKSQKPFYNLMMFPYPSAEGLHVGNMYAFCGSDIYGRYQRMKGNDVFEPIGLDGFGIHSENFALKIGEHPADLSKRTEANFYKQLHMIGNGYAWSHKLETYDPAYYHWTQWIFIELFKAGLAYKGKATVNWCPHCLTVLADEQAVKQVTSDQEPVTRNVCERCGTEVERKDLSQWFFRITSYAQRLLENLDKLDWSEKVKVAQRNWIGKSEGAKVMFQSDIEDNCLIEVFTTRPDTIFGVTFLVLAPEHPLVTRIINKANGPLQQEIRQYVDYSLKKTEDERLETKIEAKNRVKTEVLQSKSGVFSGFYAINPLNKKKVPIYIADYVLMSYGTGAVMGVPAHDQRDWEFAKKYELDIIQVIEPTEGQKGDISQGAFTEEGRLVNSGQFNGLTTEDGIQSIIKYINKNQIGTPFATWHLRDWTISRQRYWGPPIPMIYCEKCAKEGKSWFAVSGTPAVNALKLGYLRSRGQRSVVNLHGAQVDRNSKTAPLQAASPRMDLDWDSAGWYPVPQEDLPVELPNIKNFKPTGTGVSPLAQDKDFVNVKCPGCGFAAKRETDVSDTFLDSAWYFLRYPSQSQKSKVKSQKLPWDAEITKKWLPVDMYVGGAEHAVLHLLYSRFLTMALYDLGLVEFEEPFSKFRVNGLLIKDGAKMSKSKGNVVNPDDYIAKFGADTLRCYLMFCGRFREGGDFRDTGIEGMHRFLRRVWRLVQENSKFKIQNSKVEPEDLRMMHKTIKKVTEDIESLDYNTAIAALMEWVNFLEGKVSKVSKESNASKVSFEEAKTLLLLLAPFAPYMTEELYQKFFGNSKSEARNSKQTQNSKFRSIHKQLWPEYEEDKIKSDITLLIVQVNGKMREKIEVKVDLSQEEAERTVLALPKVAKYLENAKYRTVYVPGKIINFVTLLH</sequence>
<evidence type="ECO:0000256" key="2">
    <source>
        <dbReference type="ARBA" id="ARBA00022490"/>
    </source>
</evidence>
<dbReference type="GO" id="GO:0005524">
    <property type="term" value="F:ATP binding"/>
    <property type="evidence" value="ECO:0007669"/>
    <property type="project" value="UniProtKB-UniRule"/>
</dbReference>
<dbReference type="SUPFAM" id="SSF52374">
    <property type="entry name" value="Nucleotidylyl transferase"/>
    <property type="match status" value="1"/>
</dbReference>
<evidence type="ECO:0000256" key="4">
    <source>
        <dbReference type="ARBA" id="ARBA00022741"/>
    </source>
</evidence>
<feature type="domain" description="Aminoacyl-tRNA synthetase class Ia" evidence="11">
    <location>
        <begin position="14"/>
        <end position="232"/>
    </location>
</feature>
<comment type="caution">
    <text evidence="9">Lacks conserved residue(s) required for the propagation of feature annotation.</text>
</comment>
<comment type="catalytic activity">
    <reaction evidence="8 9">
        <text>tRNA(Leu) + L-leucine + ATP = L-leucyl-tRNA(Leu) + AMP + diphosphate</text>
        <dbReference type="Rhea" id="RHEA:11688"/>
        <dbReference type="Rhea" id="RHEA-COMP:9613"/>
        <dbReference type="Rhea" id="RHEA-COMP:9622"/>
        <dbReference type="ChEBI" id="CHEBI:30616"/>
        <dbReference type="ChEBI" id="CHEBI:33019"/>
        <dbReference type="ChEBI" id="CHEBI:57427"/>
        <dbReference type="ChEBI" id="CHEBI:78442"/>
        <dbReference type="ChEBI" id="CHEBI:78494"/>
        <dbReference type="ChEBI" id="CHEBI:456215"/>
        <dbReference type="EC" id="6.1.1.4"/>
    </reaction>
</comment>
<evidence type="ECO:0000259" key="12">
    <source>
        <dbReference type="Pfam" id="PF08264"/>
    </source>
</evidence>
<evidence type="ECO:0000256" key="8">
    <source>
        <dbReference type="ARBA" id="ARBA00047469"/>
    </source>
</evidence>
<evidence type="ECO:0000256" key="1">
    <source>
        <dbReference type="ARBA" id="ARBA00005594"/>
    </source>
</evidence>
<dbReference type="PROSITE" id="PS00178">
    <property type="entry name" value="AA_TRNA_LIGASE_I"/>
    <property type="match status" value="1"/>
</dbReference>
<evidence type="ECO:0000313" key="15">
    <source>
        <dbReference type="Proteomes" id="UP000034531"/>
    </source>
</evidence>
<keyword evidence="4 9" id="KW-0547">Nucleotide-binding</keyword>
<dbReference type="CDD" id="cd07958">
    <property type="entry name" value="Anticodon_Ia_Leu_BEm"/>
    <property type="match status" value="1"/>
</dbReference>
<evidence type="ECO:0000256" key="10">
    <source>
        <dbReference type="RuleBase" id="RU363035"/>
    </source>
</evidence>
<evidence type="ECO:0000259" key="11">
    <source>
        <dbReference type="Pfam" id="PF00133"/>
    </source>
</evidence>
<dbReference type="EC" id="6.1.1.4" evidence="9"/>
<evidence type="ECO:0000256" key="3">
    <source>
        <dbReference type="ARBA" id="ARBA00022598"/>
    </source>
</evidence>
<keyword evidence="6 9" id="KW-0648">Protein biosynthesis</keyword>
<dbReference type="Pfam" id="PF00133">
    <property type="entry name" value="tRNA-synt_1"/>
    <property type="match status" value="2"/>
</dbReference>
<comment type="subcellular location">
    <subcellularLocation>
        <location evidence="9">Cytoplasm</location>
    </subcellularLocation>
</comment>
<reference evidence="14 15" key="1">
    <citation type="journal article" date="2015" name="Nature">
        <title>rRNA introns, odd ribosomes, and small enigmatic genomes across a large radiation of phyla.</title>
        <authorList>
            <person name="Brown C.T."/>
            <person name="Hug L.A."/>
            <person name="Thomas B.C."/>
            <person name="Sharon I."/>
            <person name="Castelle C.J."/>
            <person name="Singh A."/>
            <person name="Wilkins M.J."/>
            <person name="Williams K.H."/>
            <person name="Banfield J.F."/>
        </authorList>
    </citation>
    <scope>NUCLEOTIDE SEQUENCE [LARGE SCALE GENOMIC DNA]</scope>
</reference>
<comment type="similarity">
    <text evidence="1 9 10">Belongs to the class-I aminoacyl-tRNA synthetase family.</text>
</comment>
<comment type="caution">
    <text evidence="14">The sequence shown here is derived from an EMBL/GenBank/DDBJ whole genome shotgun (WGS) entry which is preliminary data.</text>
</comment>
<evidence type="ECO:0000256" key="9">
    <source>
        <dbReference type="HAMAP-Rule" id="MF_00049"/>
    </source>
</evidence>
<evidence type="ECO:0000259" key="13">
    <source>
        <dbReference type="Pfam" id="PF13603"/>
    </source>
</evidence>
<dbReference type="AlphaFoldDB" id="A0A0G0REA7"/>
<dbReference type="PANTHER" id="PTHR43740:SF2">
    <property type="entry name" value="LEUCINE--TRNA LIGASE, MITOCHONDRIAL"/>
    <property type="match status" value="1"/>
</dbReference>